<proteinExistence type="predicted"/>
<dbReference type="AlphaFoldDB" id="G2Z2Z8"/>
<protein>
    <submittedName>
        <fullName evidence="1">Uncharacterized protein</fullName>
    </submittedName>
</protein>
<evidence type="ECO:0000313" key="1">
    <source>
        <dbReference type="EMBL" id="CCB70333.1"/>
    </source>
</evidence>
<dbReference type="HOGENOM" id="CLU_1576156_0_0_10"/>
<dbReference type="eggNOG" id="ENOG50341F7">
    <property type="taxonomic scope" value="Bacteria"/>
</dbReference>
<dbReference type="Proteomes" id="UP000009186">
    <property type="component" value="Chromosome"/>
</dbReference>
<organism evidence="1 2">
    <name type="scientific">Flavobacterium branchiophilum (strain FL-15)</name>
    <dbReference type="NCBI Taxonomy" id="1034807"/>
    <lineage>
        <taxon>Bacteria</taxon>
        <taxon>Pseudomonadati</taxon>
        <taxon>Bacteroidota</taxon>
        <taxon>Flavobacteriia</taxon>
        <taxon>Flavobacteriales</taxon>
        <taxon>Flavobacteriaceae</taxon>
        <taxon>Flavobacterium</taxon>
    </lineage>
</organism>
<keyword evidence="2" id="KW-1185">Reference proteome</keyword>
<sequence length="169" mass="20276">MMKIIGNKSKIAIEYKVKDKKQFIGYSKIWLSNNFIGTIEDLIFFKGYLFNGLDYLVNCDEIDSCLFNVFNNYDLKKIYYYFKRNLNNDNAELNSYKYKNSLGTFTDDFLIFSFKYEEYIYIIWKITNTKSNFNDIKIAKKNINVFKITKDELVEKTELFKKLIINDML</sequence>
<evidence type="ECO:0000313" key="2">
    <source>
        <dbReference type="Proteomes" id="UP000009186"/>
    </source>
</evidence>
<reference evidence="1 2" key="1">
    <citation type="journal article" date="2011" name="Appl. Environ. Microbiol.">
        <title>Complete genome sequence of the fish pathogen Flavobacterium branchiophilum.</title>
        <authorList>
            <consortium name="1:IP"/>
            <consortium name="Microbial Evolutionary Genomics,F-75015 Paris"/>
            <consortium name="France 2:CNRS"/>
            <consortium name="URA2171"/>
            <consortium name="F-75015 Paris,France 3:Unite de Virologie et Immunologie Mol."/>
            <consortium name="INRA,78352 Jouy en Josas Cedex"/>
            <consortium name="France. 4:Unite de Mathemathique"/>
            <consortium name="Informatique et Genome,INRA"/>
            <consortium name="78352 Jouy en Josas Cedex"/>
            <consortium name="France. 5:CEA/Genoscope"/>
            <consortium name="Evry"/>
            <consortium name="France"/>
            <person name="Touchon M."/>
            <person name="Barbier P."/>
            <person name="Bernardet J.F."/>
            <person name="Loux V."/>
            <person name="Vacherie B."/>
            <person name="Barbe V."/>
            <person name="Rocha E.P."/>
            <person name="Duchaud E."/>
        </authorList>
    </citation>
    <scope>NUCLEOTIDE SEQUENCE [LARGE SCALE GENOMIC DNA]</scope>
    <source>
        <strain evidence="1 2">FL-15</strain>
    </source>
</reference>
<accession>G2Z2Z8</accession>
<dbReference type="KEGG" id="fbr:FBFL15_2313"/>
<dbReference type="EMBL" id="FQ859183">
    <property type="protein sequence ID" value="CCB70333.1"/>
    <property type="molecule type" value="Genomic_DNA"/>
</dbReference>
<dbReference type="STRING" id="1034807.FBFL15_2313"/>
<dbReference type="RefSeq" id="WP_014084794.1">
    <property type="nucleotide sequence ID" value="NC_016001.1"/>
</dbReference>
<gene>
    <name evidence="1" type="ordered locus">FBFL15_2313</name>
</gene>
<name>G2Z2Z8_FLABF</name>